<proteinExistence type="inferred from homology"/>
<dbReference type="Pfam" id="PF11991">
    <property type="entry name" value="Trp_DMAT"/>
    <property type="match status" value="1"/>
</dbReference>
<dbReference type="EMBL" id="KN837171">
    <property type="protein sequence ID" value="KIJ37234.1"/>
    <property type="molecule type" value="Genomic_DNA"/>
</dbReference>
<evidence type="ECO:0008006" key="5">
    <source>
        <dbReference type="Google" id="ProtNLM"/>
    </source>
</evidence>
<dbReference type="GO" id="GO:0016765">
    <property type="term" value="F:transferase activity, transferring alkyl or aryl (other than methyl) groups"/>
    <property type="evidence" value="ECO:0007669"/>
    <property type="project" value="InterPro"/>
</dbReference>
<protein>
    <recommendedName>
        <fullName evidence="5">Aromatic prenyltransferase</fullName>
    </recommendedName>
</protein>
<dbReference type="GO" id="GO:0009820">
    <property type="term" value="P:alkaloid metabolic process"/>
    <property type="evidence" value="ECO:0007669"/>
    <property type="project" value="InterPro"/>
</dbReference>
<gene>
    <name evidence="3" type="ORF">M422DRAFT_178411</name>
</gene>
<accession>A0A0C9UR43</accession>
<dbReference type="PANTHER" id="PTHR40627">
    <property type="entry name" value="INDOLE PRENYLTRANSFERASE TDIB-RELATED"/>
    <property type="match status" value="1"/>
</dbReference>
<dbReference type="HOGENOM" id="CLU_037431_2_1_1"/>
<organism evidence="3 4">
    <name type="scientific">Sphaerobolus stellatus (strain SS14)</name>
    <dbReference type="NCBI Taxonomy" id="990650"/>
    <lineage>
        <taxon>Eukaryota</taxon>
        <taxon>Fungi</taxon>
        <taxon>Dikarya</taxon>
        <taxon>Basidiomycota</taxon>
        <taxon>Agaricomycotina</taxon>
        <taxon>Agaricomycetes</taxon>
        <taxon>Phallomycetidae</taxon>
        <taxon>Geastrales</taxon>
        <taxon>Sphaerobolaceae</taxon>
        <taxon>Sphaerobolus</taxon>
    </lineage>
</organism>
<dbReference type="InterPro" id="IPR033964">
    <property type="entry name" value="ABBA"/>
</dbReference>
<evidence type="ECO:0000313" key="4">
    <source>
        <dbReference type="Proteomes" id="UP000054279"/>
    </source>
</evidence>
<dbReference type="CDD" id="cd13929">
    <property type="entry name" value="PT-DMATS_CymD"/>
    <property type="match status" value="1"/>
</dbReference>
<sequence>MYYSGYTGLPVSLPSFPRLESLEHQPLNDNSKFISYMTDDHTPIEFSWQFEKSGEATVRFAIDPVMRQANPEVHGSVMGFFHELSQTGLLAQNTDFTWSRICMEALTVPPGQLSDKNRSSLSYSSQYFIGFDCMSTGIRLKAYFLPEARAALTLQSKQILIAEMIKRLDSSCQINLTMPWFNLLHFFDSLPQAIFPEFPFVAVDCLPSRQNRLKIYARTHLVTLSNLRRFLTLDSKGYSGLGMKNRAWEHISLLWYLLFPETFHLGEDAEVPSNNPGNPTGGLSYYYELRDGCPTPSAKVYIPVRNLCPNDEYIVKALETFFRITSNSCIGSQYTESVRDIFTHRPLAARAGIHTYVALSIKPDDRIEVMSYFNPEFSPDL</sequence>
<reference evidence="3 4" key="1">
    <citation type="submission" date="2014-06" db="EMBL/GenBank/DDBJ databases">
        <title>Evolutionary Origins and Diversification of the Mycorrhizal Mutualists.</title>
        <authorList>
            <consortium name="DOE Joint Genome Institute"/>
            <consortium name="Mycorrhizal Genomics Consortium"/>
            <person name="Kohler A."/>
            <person name="Kuo A."/>
            <person name="Nagy L.G."/>
            <person name="Floudas D."/>
            <person name="Copeland A."/>
            <person name="Barry K.W."/>
            <person name="Cichocki N."/>
            <person name="Veneault-Fourrey C."/>
            <person name="LaButti K."/>
            <person name="Lindquist E.A."/>
            <person name="Lipzen A."/>
            <person name="Lundell T."/>
            <person name="Morin E."/>
            <person name="Murat C."/>
            <person name="Riley R."/>
            <person name="Ohm R."/>
            <person name="Sun H."/>
            <person name="Tunlid A."/>
            <person name="Henrissat B."/>
            <person name="Grigoriev I.V."/>
            <person name="Hibbett D.S."/>
            <person name="Martin F."/>
        </authorList>
    </citation>
    <scope>NUCLEOTIDE SEQUENCE [LARGE SCALE GENOMIC DNA]</scope>
    <source>
        <strain evidence="3 4">SS14</strain>
    </source>
</reference>
<dbReference type="AlphaFoldDB" id="A0A0C9UR43"/>
<keyword evidence="4" id="KW-1185">Reference proteome</keyword>
<evidence type="ECO:0000256" key="1">
    <source>
        <dbReference type="ARBA" id="ARBA00010209"/>
    </source>
</evidence>
<evidence type="ECO:0000256" key="2">
    <source>
        <dbReference type="ARBA" id="ARBA00022679"/>
    </source>
</evidence>
<dbReference type="InterPro" id="IPR017795">
    <property type="entry name" value="ABBA_NscD-like"/>
</dbReference>
<dbReference type="NCBIfam" id="TIGR03429">
    <property type="entry name" value="arom_pren_DMATS"/>
    <property type="match status" value="1"/>
</dbReference>
<dbReference type="OrthoDB" id="3354387at2759"/>
<dbReference type="SFLD" id="SFLDG01162">
    <property type="entry name" value="I"/>
    <property type="match status" value="1"/>
</dbReference>
<dbReference type="SFLD" id="SFLDS00036">
    <property type="entry name" value="Aromatic_Prenyltransferase"/>
    <property type="match status" value="1"/>
</dbReference>
<evidence type="ECO:0000313" key="3">
    <source>
        <dbReference type="EMBL" id="KIJ37234.1"/>
    </source>
</evidence>
<name>A0A0C9UR43_SPHS4</name>
<comment type="similarity">
    <text evidence="1">Belongs to the tryptophan dimethylallyltransferase family.</text>
</comment>
<dbReference type="Proteomes" id="UP000054279">
    <property type="component" value="Unassembled WGS sequence"/>
</dbReference>
<dbReference type="PANTHER" id="PTHR40627:SF4">
    <property type="entry name" value="PRENYLTRANSFERASE ASQH1-RELATED"/>
    <property type="match status" value="1"/>
</dbReference>
<keyword evidence="2" id="KW-0808">Transferase</keyword>